<dbReference type="PROSITE" id="PS51031">
    <property type="entry name" value="BESS"/>
    <property type="match status" value="1"/>
</dbReference>
<keyword evidence="1" id="KW-0539">Nucleus</keyword>
<accession>A0A023RAI0</accession>
<proteinExistence type="predicted"/>
<dbReference type="GO" id="GO:0000070">
    <property type="term" value="P:mitotic sister chromatid segregation"/>
    <property type="evidence" value="ECO:0007669"/>
    <property type="project" value="EnsemblMetazoa"/>
</dbReference>
<dbReference type="GO" id="GO:0010369">
    <property type="term" value="C:chromocenter"/>
    <property type="evidence" value="ECO:0007669"/>
    <property type="project" value="EnsemblMetazoa"/>
</dbReference>
<dbReference type="GO" id="GO:0140445">
    <property type="term" value="C:chromosome, telomeric repeat region"/>
    <property type="evidence" value="ECO:0007669"/>
    <property type="project" value="EnsemblMetazoa"/>
</dbReference>
<dbReference type="EMBL" id="KJ426056">
    <property type="protein sequence ID" value="AHX58062.1"/>
    <property type="molecule type" value="Genomic_DNA"/>
</dbReference>
<dbReference type="OrthoDB" id="10262320at2759"/>
<organism evidence="3">
    <name type="scientific">Drosophila simulans</name>
    <name type="common">Fruit fly</name>
    <dbReference type="NCBI Taxonomy" id="7240"/>
    <lineage>
        <taxon>Eukaryota</taxon>
        <taxon>Metazoa</taxon>
        <taxon>Ecdysozoa</taxon>
        <taxon>Arthropoda</taxon>
        <taxon>Hexapoda</taxon>
        <taxon>Insecta</taxon>
        <taxon>Pterygota</taxon>
        <taxon>Neoptera</taxon>
        <taxon>Endopterygota</taxon>
        <taxon>Diptera</taxon>
        <taxon>Brachycera</taxon>
        <taxon>Muscomorpha</taxon>
        <taxon>Ephydroidea</taxon>
        <taxon>Drosophilidae</taxon>
        <taxon>Drosophila</taxon>
        <taxon>Sophophora</taxon>
    </lineage>
</organism>
<feature type="domain" description="BESS" evidence="2">
    <location>
        <begin position="153"/>
        <end position="192"/>
    </location>
</feature>
<comment type="subcellular location">
    <subcellularLocation>
        <location evidence="1">Nucleus</location>
    </subcellularLocation>
</comment>
<dbReference type="GO" id="GO:0003677">
    <property type="term" value="F:DNA binding"/>
    <property type="evidence" value="ECO:0007669"/>
    <property type="project" value="InterPro"/>
</dbReference>
<dbReference type="GO" id="GO:0141005">
    <property type="term" value="P:transposable element silencing by heterochromatin formation"/>
    <property type="evidence" value="ECO:0007669"/>
    <property type="project" value="EnsemblMetazoa"/>
</dbReference>
<gene>
    <name evidence="3" type="primary">Lhr</name>
</gene>
<sequence>MSTDSAEETAIHSTVPHLEINISNTNNSGQIVLNDVLLMEMLARYPFLIIPQVEPKMDVEYNSWGWDQLTKSFNQSYESVELSTPFSVTELKLRWVKLRPLLKAFAASKGQITEPLWREMNDVHKLQIPEPLRRVMNDVHIRMQSAKPADVPKTKCQEFLLSQLPFVKSLSPAERRHLEVEVLDIILEQERQEKATRQLGPMELKTVQSEYEEFLKAIRVKELPANTLLSPAIDGFRISPRNIRPNLASANKRISYNGVSNESNYVKIKTETAIEPKIEDATKFDERPIETPRYVPLKSAKYYIKSCRIRVKRVEIDDYLPLARILRSRRPTLRT</sequence>
<dbReference type="InterPro" id="IPR004210">
    <property type="entry name" value="BESS_motif"/>
</dbReference>
<name>A0A023RAI0_DROSI</name>
<evidence type="ECO:0000313" key="3">
    <source>
        <dbReference type="EMBL" id="AHX58062.1"/>
    </source>
</evidence>
<dbReference type="AlphaFoldDB" id="A0A023RAI0"/>
<dbReference type="GO" id="GO:0005721">
    <property type="term" value="C:pericentric heterochromatin"/>
    <property type="evidence" value="ECO:0007669"/>
    <property type="project" value="EnsemblMetazoa"/>
</dbReference>
<evidence type="ECO:0000256" key="1">
    <source>
        <dbReference type="PROSITE-ProRule" id="PRU00371"/>
    </source>
</evidence>
<reference evidence="3" key="1">
    <citation type="journal article" date="2014" name="J. Evol. Biol.">
        <title>Variable post-zygotic isolation in Drosophila melanogaster/D. simulans hybrids.</title>
        <authorList>
            <person name="Matute D.R."/>
            <person name="Gavin-Smyth J."/>
            <person name="Liu G."/>
        </authorList>
    </citation>
    <scope>NUCLEOTIDE SEQUENCE</scope>
    <source>
        <strain evidence="3">ST2</strain>
    </source>
</reference>
<protein>
    <submittedName>
        <fullName evidence="3">Lethal hybrid rescue protein</fullName>
    </submittedName>
</protein>
<evidence type="ECO:0000259" key="2">
    <source>
        <dbReference type="PROSITE" id="PS51031"/>
    </source>
</evidence>
<dbReference type="GO" id="GO:0005634">
    <property type="term" value="C:nucleus"/>
    <property type="evidence" value="ECO:0007669"/>
    <property type="project" value="UniProtKB-SubCell"/>
</dbReference>
<dbReference type="GO" id="GO:0000723">
    <property type="term" value="P:telomere maintenance"/>
    <property type="evidence" value="ECO:0007669"/>
    <property type="project" value="EnsemblMetazoa"/>
</dbReference>
<dbReference type="Pfam" id="PF02944">
    <property type="entry name" value="BESS"/>
    <property type="match status" value="1"/>
</dbReference>